<dbReference type="Gene3D" id="1.10.287.130">
    <property type="match status" value="1"/>
</dbReference>
<evidence type="ECO:0000259" key="17">
    <source>
        <dbReference type="PROSITE" id="PS50839"/>
    </source>
</evidence>
<dbReference type="InterPro" id="IPR003594">
    <property type="entry name" value="HATPase_dom"/>
</dbReference>
<evidence type="ECO:0000256" key="6">
    <source>
        <dbReference type="ARBA" id="ARBA00022692"/>
    </source>
</evidence>
<feature type="domain" description="CHASE" evidence="17">
    <location>
        <begin position="85"/>
        <end position="306"/>
    </location>
</feature>
<dbReference type="CDD" id="cd16922">
    <property type="entry name" value="HATPase_EvgS-ArcB-TorS-like"/>
    <property type="match status" value="1"/>
</dbReference>
<dbReference type="Pfam" id="PF08448">
    <property type="entry name" value="PAS_4"/>
    <property type="match status" value="2"/>
</dbReference>
<keyword evidence="8 12" id="KW-1133">Transmembrane helix</keyword>
<gene>
    <name evidence="18" type="ORF">PL8927_760281</name>
</gene>
<dbReference type="SMART" id="SM00387">
    <property type="entry name" value="HATPase_c"/>
    <property type="match status" value="1"/>
</dbReference>
<dbReference type="SUPFAM" id="SSF55874">
    <property type="entry name" value="ATPase domain of HSP90 chaperone/DNA topoisomerase II/histidine kinase"/>
    <property type="match status" value="1"/>
</dbReference>
<dbReference type="PROSITE" id="PS50112">
    <property type="entry name" value="PAS"/>
    <property type="match status" value="1"/>
</dbReference>
<keyword evidence="9" id="KW-0902">Two-component regulatory system</keyword>
<dbReference type="CDD" id="cd17580">
    <property type="entry name" value="REC_2_DhkD-like"/>
    <property type="match status" value="1"/>
</dbReference>
<dbReference type="PROSITE" id="PS50110">
    <property type="entry name" value="RESPONSE_REGULATORY"/>
    <property type="match status" value="1"/>
</dbReference>
<dbReference type="InterPro" id="IPR003661">
    <property type="entry name" value="HisK_dim/P_dom"/>
</dbReference>
<dbReference type="Pfam" id="PF00512">
    <property type="entry name" value="HisKA"/>
    <property type="match status" value="1"/>
</dbReference>
<evidence type="ECO:0000259" key="16">
    <source>
        <dbReference type="PROSITE" id="PS50113"/>
    </source>
</evidence>
<comment type="subcellular location">
    <subcellularLocation>
        <location evidence="2">Membrane</location>
    </subcellularLocation>
</comment>
<dbReference type="PROSITE" id="PS50113">
    <property type="entry name" value="PAC"/>
    <property type="match status" value="1"/>
</dbReference>
<dbReference type="InterPro" id="IPR004358">
    <property type="entry name" value="Sig_transdc_His_kin-like_C"/>
</dbReference>
<dbReference type="InterPro" id="IPR000700">
    <property type="entry name" value="PAS-assoc_C"/>
</dbReference>
<dbReference type="Gene3D" id="3.30.450.20">
    <property type="entry name" value="PAS domain"/>
    <property type="match status" value="3"/>
</dbReference>
<dbReference type="SUPFAM" id="SSF52172">
    <property type="entry name" value="CheY-like"/>
    <property type="match status" value="1"/>
</dbReference>
<dbReference type="Pfam" id="PF13426">
    <property type="entry name" value="PAS_9"/>
    <property type="match status" value="1"/>
</dbReference>
<feature type="domain" description="PAC" evidence="16">
    <location>
        <begin position="572"/>
        <end position="624"/>
    </location>
</feature>
<dbReference type="NCBIfam" id="TIGR00229">
    <property type="entry name" value="sensory_box"/>
    <property type="match status" value="3"/>
</dbReference>
<dbReference type="InterPro" id="IPR001789">
    <property type="entry name" value="Sig_transdc_resp-reg_receiver"/>
</dbReference>
<comment type="caution">
    <text evidence="18">The sequence shown here is derived from an EMBL/GenBank/DDBJ whole genome shotgun (WGS) entry which is preliminary data.</text>
</comment>
<evidence type="ECO:0000256" key="9">
    <source>
        <dbReference type="ARBA" id="ARBA00023012"/>
    </source>
</evidence>
<feature type="modified residue" description="4-aspartylphosphate" evidence="11">
    <location>
        <position position="1088"/>
    </location>
</feature>
<dbReference type="Pfam" id="PF00072">
    <property type="entry name" value="Response_reg"/>
    <property type="match status" value="1"/>
</dbReference>
<dbReference type="Gene3D" id="3.30.565.10">
    <property type="entry name" value="Histidine kinase-like ATPase, C-terminal domain"/>
    <property type="match status" value="1"/>
</dbReference>
<dbReference type="InterPro" id="IPR005467">
    <property type="entry name" value="His_kinase_dom"/>
</dbReference>
<dbReference type="CDD" id="cd00130">
    <property type="entry name" value="PAS"/>
    <property type="match status" value="3"/>
</dbReference>
<dbReference type="PANTHER" id="PTHR43547:SF2">
    <property type="entry name" value="HYBRID SIGNAL TRANSDUCTION HISTIDINE KINASE C"/>
    <property type="match status" value="1"/>
</dbReference>
<evidence type="ECO:0000256" key="7">
    <source>
        <dbReference type="ARBA" id="ARBA00022777"/>
    </source>
</evidence>
<evidence type="ECO:0000256" key="2">
    <source>
        <dbReference type="ARBA" id="ARBA00004370"/>
    </source>
</evidence>
<evidence type="ECO:0000256" key="3">
    <source>
        <dbReference type="ARBA" id="ARBA00012438"/>
    </source>
</evidence>
<keyword evidence="6 12" id="KW-0812">Transmembrane</keyword>
<evidence type="ECO:0000313" key="19">
    <source>
        <dbReference type="Proteomes" id="UP000184550"/>
    </source>
</evidence>
<feature type="transmembrane region" description="Helical" evidence="12">
    <location>
        <begin position="22"/>
        <end position="42"/>
    </location>
</feature>
<reference evidence="18" key="1">
    <citation type="submission" date="2019-10" db="EMBL/GenBank/DDBJ databases">
        <authorList>
            <consortium name="Genoscope - CEA"/>
            <person name="William W."/>
        </authorList>
    </citation>
    <scope>NUCLEOTIDE SEQUENCE [LARGE SCALE GENOMIC DNA]</scope>
    <source>
        <strain evidence="18">BBR_PRJEB10992</strain>
    </source>
</reference>
<dbReference type="EC" id="2.7.13.3" evidence="3"/>
<keyword evidence="7 18" id="KW-0418">Kinase</keyword>
<dbReference type="GO" id="GO:0016020">
    <property type="term" value="C:membrane"/>
    <property type="evidence" value="ECO:0007669"/>
    <property type="project" value="UniProtKB-SubCell"/>
</dbReference>
<evidence type="ECO:0000256" key="8">
    <source>
        <dbReference type="ARBA" id="ARBA00022989"/>
    </source>
</evidence>
<dbReference type="SUPFAM" id="SSF55785">
    <property type="entry name" value="PYP-like sensor domain (PAS domain)"/>
    <property type="match status" value="3"/>
</dbReference>
<feature type="domain" description="Histidine kinase" evidence="13">
    <location>
        <begin position="761"/>
        <end position="1008"/>
    </location>
</feature>
<dbReference type="Gene3D" id="3.40.50.2300">
    <property type="match status" value="1"/>
</dbReference>
<sequence>MFHDASMKRKWLYRFLSPNRQIVPYLVLLSTLLLTAIATYYVESTARTQDRLRFDTSIQRTENLIRDHVKTYIALLRAGSGLFAAQNDVDREEFRAYMERLQLREEYRGIQGIGFTIRFLASEKEQLIARMQTEGISNFAIHPDDNRPEYHAIIYLEPLDQRNQAAIGYDMFSEPVRRKAMERARDGGFPAASGRVTLRQEIDANKQAGFLIYFPIYQGNSIPPTVIERRQKLLGFIYSPFRMGDLMQGLFGSNSESFIDFEIYDGLAITPAHLLYDSNPDHSFGFKPRFERRKMISIAEQTWTIVYTSRPELDFNSQRLMAPYIALSGSLVSLILFGLMRSQIQARRIAEKNATELRKSEKALRESEARFQAFMNYSPAVAWICDLEGRMLYFSRSYTQTFNISEDALGKTVFDLFPPKLASKFLEEISIVASENRVLEVIDSIPRRDGKIGEFLAYQFPIWDAYGQPLVGGVAIDRTESRQAEALLRRSEVQYRTMIEQSPLSILILSLDGFVQRVNRAWEDLWGIKGEDIKDYNLLADQQLIEKGIIPYIQRGFAGEAVAIPPILYDPHQTFPKLSIYGYAQRWVQAYVYPVRDEIGQIREVVFIYEDITERKHAEEELQESEARFRTLIETTFDGIIIHENGIILDANQGAAIMFDCLLGEMIGSSFLDFVTPESQALILHNITNNLQAPYSAMGFKKDGTNFYVEIIGRPQVYKGREVQVTALRDITNRKQLEAQLRTRAEQLAEANRLKDEFLATLSHELRTPLNAMLGWTQLLMSKHLDEETFNRATETINRNTRTLAQLIEDLLDVSRIINGKLHLTLNPTSLIPIIEAAIDTVRPAAEAKNITIHVSLQPNIGIVLGDGNRLQQVIWNLLTNAVKFSAEEGQIQVRLDKSQENNSCSNSDPQLSLNQEPLEADIKQVETVNYAEIQVSDTGQGISPDFLPFVFERFRQADGSITRKQGGLGLGLAIVRHLVELHGGSVSVESPGLGKGATFTIKLPLMTSDLLKDNEDFLSENNLMLESCLKLKGIRILVVDDEVDARDLVAHILQNCGADVVTVGSAEEAINTLKTNNTSPFHILVSDIGMPQGDGYSLLRQIRLLPPEEGGKIPALALTAYAKAEDRKAAFSAGFHAHLAKPIEAHELLFTIANLIEIIG</sequence>
<dbReference type="InterPro" id="IPR013656">
    <property type="entry name" value="PAS_4"/>
</dbReference>
<dbReference type="EMBL" id="CZCU02000153">
    <property type="protein sequence ID" value="VXD23095.1"/>
    <property type="molecule type" value="Genomic_DNA"/>
</dbReference>
<accession>A0A7Z9BX89</accession>
<dbReference type="PRINTS" id="PR00344">
    <property type="entry name" value="BCTRLSENSOR"/>
</dbReference>
<evidence type="ECO:0000256" key="1">
    <source>
        <dbReference type="ARBA" id="ARBA00000085"/>
    </source>
</evidence>
<dbReference type="FunFam" id="3.30.565.10:FF:000030">
    <property type="entry name" value="Ethylene receptor 1"/>
    <property type="match status" value="1"/>
</dbReference>
<dbReference type="Gene3D" id="3.30.450.350">
    <property type="entry name" value="CHASE domain"/>
    <property type="match status" value="1"/>
</dbReference>
<keyword evidence="19" id="KW-1185">Reference proteome</keyword>
<dbReference type="PROSITE" id="PS50839">
    <property type="entry name" value="CHASE"/>
    <property type="match status" value="1"/>
</dbReference>
<dbReference type="InterPro" id="IPR035965">
    <property type="entry name" value="PAS-like_dom_sf"/>
</dbReference>
<evidence type="ECO:0000259" key="13">
    <source>
        <dbReference type="PROSITE" id="PS50109"/>
    </source>
</evidence>
<evidence type="ECO:0000313" key="18">
    <source>
        <dbReference type="EMBL" id="VXD23095.1"/>
    </source>
</evidence>
<dbReference type="SMART" id="SM00448">
    <property type="entry name" value="REC"/>
    <property type="match status" value="1"/>
</dbReference>
<proteinExistence type="predicted"/>
<dbReference type="Pfam" id="PF02518">
    <property type="entry name" value="HATPase_c"/>
    <property type="match status" value="1"/>
</dbReference>
<dbReference type="SMART" id="SM01079">
    <property type="entry name" value="CHASE"/>
    <property type="match status" value="1"/>
</dbReference>
<dbReference type="SMART" id="SM00388">
    <property type="entry name" value="HisKA"/>
    <property type="match status" value="1"/>
</dbReference>
<evidence type="ECO:0000259" key="15">
    <source>
        <dbReference type="PROSITE" id="PS50112"/>
    </source>
</evidence>
<dbReference type="OrthoDB" id="9768069at2"/>
<dbReference type="AlphaFoldDB" id="A0A7Z9BX89"/>
<keyword evidence="5 18" id="KW-0808">Transferase</keyword>
<dbReference type="FunFam" id="1.10.287.130:FF:000001">
    <property type="entry name" value="Two-component sensor histidine kinase"/>
    <property type="match status" value="1"/>
</dbReference>
<dbReference type="CDD" id="cd00082">
    <property type="entry name" value="HisKA"/>
    <property type="match status" value="1"/>
</dbReference>
<keyword evidence="10 12" id="KW-0472">Membrane</keyword>
<feature type="domain" description="Response regulatory" evidence="14">
    <location>
        <begin position="1036"/>
        <end position="1157"/>
    </location>
</feature>
<dbReference type="InterPro" id="IPR036890">
    <property type="entry name" value="HATPase_C_sf"/>
</dbReference>
<organism evidence="18 19">
    <name type="scientific">Planktothrix serta PCC 8927</name>
    <dbReference type="NCBI Taxonomy" id="671068"/>
    <lineage>
        <taxon>Bacteria</taxon>
        <taxon>Bacillati</taxon>
        <taxon>Cyanobacteriota</taxon>
        <taxon>Cyanophyceae</taxon>
        <taxon>Oscillatoriophycideae</taxon>
        <taxon>Oscillatoriales</taxon>
        <taxon>Microcoleaceae</taxon>
        <taxon>Planktothrix</taxon>
    </lineage>
</organism>
<keyword evidence="4 11" id="KW-0597">Phosphoprotein</keyword>
<dbReference type="InterPro" id="IPR006189">
    <property type="entry name" value="CHASE_dom"/>
</dbReference>
<dbReference type="GO" id="GO:0000155">
    <property type="term" value="F:phosphorelay sensor kinase activity"/>
    <property type="evidence" value="ECO:0007669"/>
    <property type="project" value="InterPro"/>
</dbReference>
<dbReference type="InterPro" id="IPR011006">
    <property type="entry name" value="CheY-like_superfamily"/>
</dbReference>
<dbReference type="Pfam" id="PF03924">
    <property type="entry name" value="CHASE"/>
    <property type="match status" value="1"/>
</dbReference>
<protein>
    <recommendedName>
        <fullName evidence="3">histidine kinase</fullName>
        <ecNumber evidence="3">2.7.13.3</ecNumber>
    </recommendedName>
</protein>
<dbReference type="SUPFAM" id="SSF47384">
    <property type="entry name" value="Homodimeric domain of signal transducing histidine kinase"/>
    <property type="match status" value="1"/>
</dbReference>
<feature type="domain" description="PAS" evidence="15">
    <location>
        <begin position="491"/>
        <end position="541"/>
    </location>
</feature>
<evidence type="ECO:0000256" key="4">
    <source>
        <dbReference type="ARBA" id="ARBA00022553"/>
    </source>
</evidence>
<dbReference type="PROSITE" id="PS50109">
    <property type="entry name" value="HIS_KIN"/>
    <property type="match status" value="1"/>
</dbReference>
<evidence type="ECO:0000259" key="14">
    <source>
        <dbReference type="PROSITE" id="PS50110"/>
    </source>
</evidence>
<evidence type="ECO:0000256" key="11">
    <source>
        <dbReference type="PROSITE-ProRule" id="PRU00169"/>
    </source>
</evidence>
<dbReference type="PANTHER" id="PTHR43547">
    <property type="entry name" value="TWO-COMPONENT HISTIDINE KINASE"/>
    <property type="match status" value="1"/>
</dbReference>
<dbReference type="SMART" id="SM00091">
    <property type="entry name" value="PAS"/>
    <property type="match status" value="3"/>
</dbReference>
<name>A0A7Z9BX89_9CYAN</name>
<dbReference type="InterPro" id="IPR036097">
    <property type="entry name" value="HisK_dim/P_sf"/>
</dbReference>
<evidence type="ECO:0000256" key="10">
    <source>
        <dbReference type="ARBA" id="ARBA00023136"/>
    </source>
</evidence>
<dbReference type="InterPro" id="IPR000014">
    <property type="entry name" value="PAS"/>
</dbReference>
<evidence type="ECO:0000256" key="12">
    <source>
        <dbReference type="SAM" id="Phobius"/>
    </source>
</evidence>
<dbReference type="Proteomes" id="UP000184550">
    <property type="component" value="Unassembled WGS sequence"/>
</dbReference>
<comment type="catalytic activity">
    <reaction evidence="1">
        <text>ATP + protein L-histidine = ADP + protein N-phospho-L-histidine.</text>
        <dbReference type="EC" id="2.7.13.3"/>
    </reaction>
</comment>
<dbReference type="InterPro" id="IPR042240">
    <property type="entry name" value="CHASE_sf"/>
</dbReference>
<evidence type="ECO:0000256" key="5">
    <source>
        <dbReference type="ARBA" id="ARBA00022679"/>
    </source>
</evidence>